<gene>
    <name evidence="7" type="ORF">IV203_021057</name>
</gene>
<evidence type="ECO:0000259" key="6">
    <source>
        <dbReference type="PROSITE" id="PS51456"/>
    </source>
</evidence>
<dbReference type="Pfam" id="PF00612">
    <property type="entry name" value="IQ"/>
    <property type="match status" value="1"/>
</dbReference>
<feature type="region of interest" description="Disordered" evidence="5">
    <location>
        <begin position="1114"/>
        <end position="1151"/>
    </location>
</feature>
<dbReference type="GO" id="GO:0000146">
    <property type="term" value="F:microfilament motor activity"/>
    <property type="evidence" value="ECO:0007669"/>
    <property type="project" value="TreeGrafter"/>
</dbReference>
<dbReference type="Pfam" id="PF00063">
    <property type="entry name" value="Myosin_head"/>
    <property type="match status" value="1"/>
</dbReference>
<dbReference type="CDD" id="cd00124">
    <property type="entry name" value="MYSc"/>
    <property type="match status" value="1"/>
</dbReference>
<dbReference type="OrthoDB" id="6108017at2759"/>
<dbReference type="PANTHER" id="PTHR13140">
    <property type="entry name" value="MYOSIN"/>
    <property type="match status" value="1"/>
</dbReference>
<evidence type="ECO:0000256" key="3">
    <source>
        <dbReference type="PROSITE-ProRule" id="PRU00782"/>
    </source>
</evidence>
<dbReference type="PANTHER" id="PTHR13140:SF706">
    <property type="entry name" value="DILUTE CLASS UNCONVENTIONAL MYOSIN, ISOFORM C"/>
    <property type="match status" value="1"/>
</dbReference>
<keyword evidence="3" id="KW-0009">Actin-binding</keyword>
<dbReference type="InterPro" id="IPR001609">
    <property type="entry name" value="Myosin_head_motor_dom-like"/>
</dbReference>
<evidence type="ECO:0000256" key="1">
    <source>
        <dbReference type="ARBA" id="ARBA00022741"/>
    </source>
</evidence>
<evidence type="ECO:0000313" key="8">
    <source>
        <dbReference type="Proteomes" id="UP000693970"/>
    </source>
</evidence>
<protein>
    <submittedName>
        <fullName evidence="7">Myosin head motor domain containing protein</fullName>
    </submittedName>
</protein>
<feature type="compositionally biased region" description="Low complexity" evidence="5">
    <location>
        <begin position="1121"/>
        <end position="1136"/>
    </location>
</feature>
<feature type="region of interest" description="Actin-binding" evidence="3">
    <location>
        <begin position="681"/>
        <end position="703"/>
    </location>
</feature>
<dbReference type="PROSITE" id="PS51456">
    <property type="entry name" value="MYOSIN_MOTOR"/>
    <property type="match status" value="1"/>
</dbReference>
<keyword evidence="1 3" id="KW-0547">Nucleotide-binding</keyword>
<dbReference type="InterPro" id="IPR000048">
    <property type="entry name" value="IQ_motif_EF-hand-BS"/>
</dbReference>
<comment type="similarity">
    <text evidence="3">Belongs to the TRAFAC class myosin-kinesin ATPase superfamily. Myosin family.</text>
</comment>
<keyword evidence="3" id="KW-0518">Myosin</keyword>
<organism evidence="7 8">
    <name type="scientific">Nitzschia inconspicua</name>
    <dbReference type="NCBI Taxonomy" id="303405"/>
    <lineage>
        <taxon>Eukaryota</taxon>
        <taxon>Sar</taxon>
        <taxon>Stramenopiles</taxon>
        <taxon>Ochrophyta</taxon>
        <taxon>Bacillariophyta</taxon>
        <taxon>Bacillariophyceae</taxon>
        <taxon>Bacillariophycidae</taxon>
        <taxon>Bacillariales</taxon>
        <taxon>Bacillariaceae</taxon>
        <taxon>Nitzschia</taxon>
    </lineage>
</organism>
<keyword evidence="8" id="KW-1185">Reference proteome</keyword>
<evidence type="ECO:0000256" key="2">
    <source>
        <dbReference type="ARBA" id="ARBA00022840"/>
    </source>
</evidence>
<dbReference type="AlphaFoldDB" id="A0A9K3KG83"/>
<reference evidence="7" key="2">
    <citation type="submission" date="2021-04" db="EMBL/GenBank/DDBJ databases">
        <authorList>
            <person name="Podell S."/>
        </authorList>
    </citation>
    <scope>NUCLEOTIDE SEQUENCE</scope>
    <source>
        <strain evidence="7">Hildebrandi</strain>
    </source>
</reference>
<keyword evidence="4" id="KW-0175">Coiled coil</keyword>
<dbReference type="EMBL" id="JAGRRH010000024">
    <property type="protein sequence ID" value="KAG7343112.1"/>
    <property type="molecule type" value="Genomic_DNA"/>
</dbReference>
<feature type="domain" description="Myosin motor" evidence="6">
    <location>
        <begin position="84"/>
        <end position="813"/>
    </location>
</feature>
<proteinExistence type="inferred from homology"/>
<dbReference type="GO" id="GO:0005737">
    <property type="term" value="C:cytoplasm"/>
    <property type="evidence" value="ECO:0007669"/>
    <property type="project" value="TreeGrafter"/>
</dbReference>
<dbReference type="GO" id="GO:0007015">
    <property type="term" value="P:actin filament organization"/>
    <property type="evidence" value="ECO:0007669"/>
    <property type="project" value="TreeGrafter"/>
</dbReference>
<comment type="caution">
    <text evidence="7">The sequence shown here is derived from an EMBL/GenBank/DDBJ whole genome shotgun (WGS) entry which is preliminary data.</text>
</comment>
<feature type="coiled-coil region" evidence="4">
    <location>
        <begin position="907"/>
        <end position="1058"/>
    </location>
</feature>
<name>A0A9K3KG83_9STRA</name>
<dbReference type="GO" id="GO:0016020">
    <property type="term" value="C:membrane"/>
    <property type="evidence" value="ECO:0007669"/>
    <property type="project" value="TreeGrafter"/>
</dbReference>
<evidence type="ECO:0000256" key="5">
    <source>
        <dbReference type="SAM" id="MobiDB-lite"/>
    </source>
</evidence>
<reference evidence="7" key="1">
    <citation type="journal article" date="2021" name="Sci. Rep.">
        <title>Diploid genomic architecture of Nitzschia inconspicua, an elite biomass production diatom.</title>
        <authorList>
            <person name="Oliver A."/>
            <person name="Podell S."/>
            <person name="Pinowska A."/>
            <person name="Traller J.C."/>
            <person name="Smith S.R."/>
            <person name="McClure R."/>
            <person name="Beliaev A."/>
            <person name="Bohutskyi P."/>
            <person name="Hill E.A."/>
            <person name="Rabines A."/>
            <person name="Zheng H."/>
            <person name="Allen L.Z."/>
            <person name="Kuo A."/>
            <person name="Grigoriev I.V."/>
            <person name="Allen A.E."/>
            <person name="Hazlebeck D."/>
            <person name="Allen E.E."/>
        </authorList>
    </citation>
    <scope>NUCLEOTIDE SEQUENCE</scope>
    <source>
        <strain evidence="7">Hildebrandi</strain>
    </source>
</reference>
<dbReference type="Proteomes" id="UP000693970">
    <property type="component" value="Unassembled WGS sequence"/>
</dbReference>
<feature type="region of interest" description="Disordered" evidence="5">
    <location>
        <begin position="645"/>
        <end position="664"/>
    </location>
</feature>
<feature type="binding site" evidence="3">
    <location>
        <begin position="187"/>
        <end position="194"/>
    </location>
    <ligand>
        <name>ATP</name>
        <dbReference type="ChEBI" id="CHEBI:30616"/>
    </ligand>
</feature>
<dbReference type="GO" id="GO:0005524">
    <property type="term" value="F:ATP binding"/>
    <property type="evidence" value="ECO:0007669"/>
    <property type="project" value="UniProtKB-UniRule"/>
</dbReference>
<dbReference type="SMART" id="SM00015">
    <property type="entry name" value="IQ"/>
    <property type="match status" value="3"/>
</dbReference>
<keyword evidence="2 3" id="KW-0067">ATP-binding</keyword>
<dbReference type="PROSITE" id="PS50096">
    <property type="entry name" value="IQ"/>
    <property type="match status" value="2"/>
</dbReference>
<dbReference type="SMART" id="SM00242">
    <property type="entry name" value="MYSc"/>
    <property type="match status" value="1"/>
</dbReference>
<keyword evidence="3" id="KW-0505">Motor protein</keyword>
<dbReference type="GO" id="GO:0051015">
    <property type="term" value="F:actin filament binding"/>
    <property type="evidence" value="ECO:0007669"/>
    <property type="project" value="TreeGrafter"/>
</dbReference>
<evidence type="ECO:0000313" key="7">
    <source>
        <dbReference type="EMBL" id="KAG7343112.1"/>
    </source>
</evidence>
<accession>A0A9K3KG83</accession>
<dbReference type="GO" id="GO:0016459">
    <property type="term" value="C:myosin complex"/>
    <property type="evidence" value="ECO:0007669"/>
    <property type="project" value="UniProtKB-KW"/>
</dbReference>
<sequence length="1151" mass="130083">MSGGGGTSNNVYIRSEEYAWIPARLVEQDKTQAKVAIPQYSAEEFIMSDGGKAAVGFKSAMVKLKDYQNASLPLQNVGADGTLKEVDDMVDLPYLHEAAILYNLKKRHIEAKPYSRVADIVIAVNPYQWLTDLYADKVRMYYAQKIVWDRADKDPRLGLPPHIYEVSSLCYKGLAYEKQNQSILVSGESGAGKTETVKICMNHIATVQQNPDEQTNEMSPVVKRILDSNPLLEAFGNAKTRRNDNSSRFGKYIMLQFHHENAGSRPRAALAGSTCEVYLLEKSRVVYHDDTERTYHIFYQLIRAAESDKVEIWKGLKGTTCESYAYVGTPPNVLIEGKEDGDHFKDTKAALDLIGVTGEKYLTLFRAIAAVLQLGNLTFKPKSSNEEETEITSKKELKDLAELIGANETTLNLAFTERTIKTRGEEYKVPLKADVAKESADAFAKEIYAKVFLWLVRTINDATCAENNYKAGAGIEYGLIGLLDIFGFESFPVNGFEQLCINYCNEKLQQKFTQDIFRTVQEEYKNEGLDLAEIKYDDNSDVLELIEGKFGLIKQLNEECVRPKGNDQAFVSKALQSNKTVPCLIAKSIFTSIEFGIHHYAGPVIYRAQDFVTRNTDTLPADMQEAAKSCTNEIIAKHLDNSKCSNQGKDAVSEDSSRAPPRRAKSNITADTVMTQFKNQLTSLMKGLSETQSRYIRCVKPNTEKRKLVMQHITTLEQLRCAGVVAAVTISRSAYPSKLDHSDVISRYGMLNEGKPKGGYPNQNAEIEDLLTKMLVQFEYKKKDGSTSKAYAMGKTKVYFKGGCLEFLESERAKIWDKWAVKIQAPARGFVTRRRIMRMKYAEFEAAVIPIQCMFRVALAKVRVQEKKKNKKREKRMGKKSKKAAIRIQAIVRGFIQRPRYKKALLRKKEEEDLAKQLDKMKDKLAEAEDQRKRDLEDARFQFEQEMEEYKEKLEDQLRAEADKQNKSAQQQTLIDESGKIIEYLRKENMKLRQQCESMKRDYKSLKENNARLMEANASASNSFNQLNEHAKGLNATNARLIKNVDTYKQQLVKMKEDLKNRQAFYLAEAHARVAYQKTLARIVAQVQDKSRDAQLVEDVVIWALECEAEAKSERAALENAGQKAPPGAATAAAPQRSNRPGDSDSDSDSD</sequence>
<evidence type="ECO:0000256" key="4">
    <source>
        <dbReference type="SAM" id="Coils"/>
    </source>
</evidence>